<dbReference type="OrthoDB" id="514491at2"/>
<organism evidence="4 5">
    <name type="scientific">Paracoccus alkenifer</name>
    <dbReference type="NCBI Taxonomy" id="65735"/>
    <lineage>
        <taxon>Bacteria</taxon>
        <taxon>Pseudomonadati</taxon>
        <taxon>Pseudomonadota</taxon>
        <taxon>Alphaproteobacteria</taxon>
        <taxon>Rhodobacterales</taxon>
        <taxon>Paracoccaceae</taxon>
        <taxon>Paracoccus</taxon>
    </lineage>
</organism>
<dbReference type="PANTHER" id="PTHR38041">
    <property type="entry name" value="CHORISMATE MUTASE"/>
    <property type="match status" value="1"/>
</dbReference>
<dbReference type="PANTHER" id="PTHR38041:SF1">
    <property type="entry name" value="CHORISMATE MUTASE"/>
    <property type="match status" value="1"/>
</dbReference>
<dbReference type="InterPro" id="IPR036263">
    <property type="entry name" value="Chorismate_II_sf"/>
</dbReference>
<keyword evidence="2" id="KW-0413">Isomerase</keyword>
<dbReference type="EC" id="5.4.99.5" evidence="1"/>
<feature type="domain" description="Chorismate mutase" evidence="3">
    <location>
        <begin position="5"/>
        <end position="96"/>
    </location>
</feature>
<evidence type="ECO:0000256" key="2">
    <source>
        <dbReference type="ARBA" id="ARBA00023235"/>
    </source>
</evidence>
<dbReference type="SUPFAM" id="SSF48600">
    <property type="entry name" value="Chorismate mutase II"/>
    <property type="match status" value="1"/>
</dbReference>
<dbReference type="GO" id="GO:0016829">
    <property type="term" value="F:lyase activity"/>
    <property type="evidence" value="ECO:0007669"/>
    <property type="project" value="UniProtKB-KW"/>
</dbReference>
<dbReference type="AlphaFoldDB" id="A0A1H6MHX5"/>
<dbReference type="Gene3D" id="1.20.59.10">
    <property type="entry name" value="Chorismate mutase"/>
    <property type="match status" value="1"/>
</dbReference>
<evidence type="ECO:0000256" key="1">
    <source>
        <dbReference type="ARBA" id="ARBA00012404"/>
    </source>
</evidence>
<dbReference type="Pfam" id="PF01817">
    <property type="entry name" value="CM_2"/>
    <property type="match status" value="1"/>
</dbReference>
<keyword evidence="4" id="KW-0670">Pyruvate</keyword>
<dbReference type="GO" id="GO:0004106">
    <property type="term" value="F:chorismate mutase activity"/>
    <property type="evidence" value="ECO:0007669"/>
    <property type="project" value="UniProtKB-EC"/>
</dbReference>
<dbReference type="InterPro" id="IPR002701">
    <property type="entry name" value="CM_II_prokaryot"/>
</dbReference>
<dbReference type="PROSITE" id="PS51168">
    <property type="entry name" value="CHORISMATE_MUT_2"/>
    <property type="match status" value="1"/>
</dbReference>
<protein>
    <recommendedName>
        <fullName evidence="1">chorismate mutase</fullName>
        <ecNumber evidence="1">5.4.99.5</ecNumber>
    </recommendedName>
</protein>
<evidence type="ECO:0000259" key="3">
    <source>
        <dbReference type="PROSITE" id="PS51168"/>
    </source>
</evidence>
<dbReference type="GO" id="GO:0046417">
    <property type="term" value="P:chorismate metabolic process"/>
    <property type="evidence" value="ECO:0007669"/>
    <property type="project" value="InterPro"/>
</dbReference>
<keyword evidence="4" id="KW-0456">Lyase</keyword>
<name>A0A1H6MHX5_9RHOB</name>
<dbReference type="RefSeq" id="WP_090848014.1">
    <property type="nucleotide sequence ID" value="NZ_FNXG01000003.1"/>
</dbReference>
<sequence>MTDNYAHLTDMTALRAEMDRLDRELAVLLGRRSRLIDRAAEIKAGVGLPARIDSRVEQVAANARRNAVQAGYDPDLAEALWRLMMDHFIAQEARALGEDDGG</sequence>
<accession>A0A1H6MHX5</accession>
<gene>
    <name evidence="4" type="ORF">SAMN04488075_2094</name>
</gene>
<proteinExistence type="predicted"/>
<dbReference type="EMBL" id="FNXG01000003">
    <property type="protein sequence ID" value="SEH98703.1"/>
    <property type="molecule type" value="Genomic_DNA"/>
</dbReference>
<dbReference type="GO" id="GO:0009697">
    <property type="term" value="P:salicylic acid biosynthetic process"/>
    <property type="evidence" value="ECO:0007669"/>
    <property type="project" value="TreeGrafter"/>
</dbReference>
<keyword evidence="5" id="KW-1185">Reference proteome</keyword>
<dbReference type="InterPro" id="IPR051331">
    <property type="entry name" value="Chorismate_mutase-related"/>
</dbReference>
<dbReference type="SMART" id="SM00830">
    <property type="entry name" value="CM_2"/>
    <property type="match status" value="1"/>
</dbReference>
<evidence type="ECO:0000313" key="4">
    <source>
        <dbReference type="EMBL" id="SEH98703.1"/>
    </source>
</evidence>
<reference evidence="5" key="1">
    <citation type="submission" date="2016-10" db="EMBL/GenBank/DDBJ databases">
        <authorList>
            <person name="Varghese N."/>
            <person name="Submissions S."/>
        </authorList>
    </citation>
    <scope>NUCLEOTIDE SEQUENCE [LARGE SCALE GENOMIC DNA]</scope>
    <source>
        <strain evidence="5">DSM 11593</strain>
    </source>
</reference>
<dbReference type="STRING" id="65735.SAMN04488075_2094"/>
<evidence type="ECO:0000313" key="5">
    <source>
        <dbReference type="Proteomes" id="UP000199125"/>
    </source>
</evidence>
<dbReference type="Proteomes" id="UP000199125">
    <property type="component" value="Unassembled WGS sequence"/>
</dbReference>
<dbReference type="InterPro" id="IPR036979">
    <property type="entry name" value="CM_dom_sf"/>
</dbReference>